<organism evidence="5 6">
    <name type="scientific">Sphingobium cupriresistens LL01</name>
    <dbReference type="NCBI Taxonomy" id="1420583"/>
    <lineage>
        <taxon>Bacteria</taxon>
        <taxon>Pseudomonadati</taxon>
        <taxon>Pseudomonadota</taxon>
        <taxon>Alphaproteobacteria</taxon>
        <taxon>Sphingomonadales</taxon>
        <taxon>Sphingomonadaceae</taxon>
        <taxon>Sphingobium</taxon>
    </lineage>
</organism>
<dbReference type="CDD" id="cd00093">
    <property type="entry name" value="HTH_XRE"/>
    <property type="match status" value="1"/>
</dbReference>
<dbReference type="InterPro" id="IPR015927">
    <property type="entry name" value="Peptidase_S24_S26A/B/C"/>
</dbReference>
<reference evidence="5 6" key="1">
    <citation type="journal article" date="2015" name="G3 (Bethesda)">
        <title>Insights into Ongoing Evolution of the Hexachlorocyclohexane Catabolic Pathway from Comparative Genomics of Ten Sphingomonadaceae Strains.</title>
        <authorList>
            <person name="Pearce S.L."/>
            <person name="Oakeshott J.G."/>
            <person name="Pandey G."/>
        </authorList>
    </citation>
    <scope>NUCLEOTIDE SEQUENCE [LARGE SCALE GENOMIC DNA]</scope>
    <source>
        <strain evidence="5 6">LL01</strain>
    </source>
</reference>
<keyword evidence="3" id="KW-0804">Transcription</keyword>
<dbReference type="SMART" id="SM00530">
    <property type="entry name" value="HTH_XRE"/>
    <property type="match status" value="1"/>
</dbReference>
<keyword evidence="1" id="KW-0805">Transcription regulation</keyword>
<proteinExistence type="predicted"/>
<dbReference type="PANTHER" id="PTHR40661:SF3">
    <property type="entry name" value="FELS-1 PROPHAGE TRANSCRIPTIONAL REGULATOR"/>
    <property type="match status" value="1"/>
</dbReference>
<gene>
    <name evidence="5" type="ORF">V473_07160</name>
</gene>
<dbReference type="STRING" id="1420583.V473_07160"/>
<feature type="domain" description="HTH cro/C1-type" evidence="4">
    <location>
        <begin position="5"/>
        <end position="59"/>
    </location>
</feature>
<evidence type="ECO:0000313" key="6">
    <source>
        <dbReference type="Proteomes" id="UP000052232"/>
    </source>
</evidence>
<keyword evidence="2" id="KW-0238">DNA-binding</keyword>
<dbReference type="Proteomes" id="UP000052232">
    <property type="component" value="Unassembled WGS sequence"/>
</dbReference>
<evidence type="ECO:0000313" key="5">
    <source>
        <dbReference type="EMBL" id="KMS58778.1"/>
    </source>
</evidence>
<dbReference type="Pfam" id="PF00717">
    <property type="entry name" value="Peptidase_S24"/>
    <property type="match status" value="1"/>
</dbReference>
<keyword evidence="6" id="KW-1185">Reference proteome</keyword>
<name>A0A0J7Y5V7_9SPHN</name>
<dbReference type="Gene3D" id="2.10.109.10">
    <property type="entry name" value="Umud Fragment, subunit A"/>
    <property type="match status" value="1"/>
</dbReference>
<evidence type="ECO:0000259" key="4">
    <source>
        <dbReference type="PROSITE" id="PS50943"/>
    </source>
</evidence>
<dbReference type="Gene3D" id="1.10.260.40">
    <property type="entry name" value="lambda repressor-like DNA-binding domains"/>
    <property type="match status" value="1"/>
</dbReference>
<evidence type="ECO:0000256" key="1">
    <source>
        <dbReference type="ARBA" id="ARBA00023015"/>
    </source>
</evidence>
<dbReference type="EMBL" id="JACT01000001">
    <property type="protein sequence ID" value="KMS58778.1"/>
    <property type="molecule type" value="Genomic_DNA"/>
</dbReference>
<sequence length="219" mass="24037">MSNNIAQIRKAAGMSQTDLADAIGTTLNNLGKLERGDRRLNQDWIMKISAALGVSPEAIIAANYDSNEAGSRQDRVIVTRDETDELEIQQWDIAYGMGAGGYLDIPVTGETYRFSESWIRQFTRAPASKLFFATGTGDSMSPTILDSDIVLIDTSEHEVRMADRIWAAAYGQAGIIKRLRPMPNGSVKIMSDNQSVPPETAYDGELHVVGRVVAIVRKM</sequence>
<dbReference type="Pfam" id="PF01381">
    <property type="entry name" value="HTH_3"/>
    <property type="match status" value="1"/>
</dbReference>
<evidence type="ECO:0000256" key="3">
    <source>
        <dbReference type="ARBA" id="ARBA00023163"/>
    </source>
</evidence>
<comment type="caution">
    <text evidence="5">The sequence shown here is derived from an EMBL/GenBank/DDBJ whole genome shotgun (WGS) entry which is preliminary data.</text>
</comment>
<dbReference type="GO" id="GO:0003677">
    <property type="term" value="F:DNA binding"/>
    <property type="evidence" value="ECO:0007669"/>
    <property type="project" value="UniProtKB-KW"/>
</dbReference>
<dbReference type="InterPro" id="IPR039418">
    <property type="entry name" value="LexA-like"/>
</dbReference>
<dbReference type="CDD" id="cd06529">
    <property type="entry name" value="S24_LexA-like"/>
    <property type="match status" value="1"/>
</dbReference>
<dbReference type="PROSITE" id="PS50943">
    <property type="entry name" value="HTH_CROC1"/>
    <property type="match status" value="1"/>
</dbReference>
<dbReference type="SUPFAM" id="SSF47413">
    <property type="entry name" value="lambda repressor-like DNA-binding domains"/>
    <property type="match status" value="1"/>
</dbReference>
<dbReference type="InterPro" id="IPR001387">
    <property type="entry name" value="Cro/C1-type_HTH"/>
</dbReference>
<dbReference type="SUPFAM" id="SSF51306">
    <property type="entry name" value="LexA/Signal peptidase"/>
    <property type="match status" value="1"/>
</dbReference>
<protein>
    <recommendedName>
        <fullName evidence="4">HTH cro/C1-type domain-containing protein</fullName>
    </recommendedName>
</protein>
<dbReference type="InterPro" id="IPR036286">
    <property type="entry name" value="LexA/Signal_pep-like_sf"/>
</dbReference>
<dbReference type="PATRIC" id="fig|1420583.3.peg.1442"/>
<accession>A0A0J7Y5V7</accession>
<dbReference type="PANTHER" id="PTHR40661">
    <property type="match status" value="1"/>
</dbReference>
<evidence type="ECO:0000256" key="2">
    <source>
        <dbReference type="ARBA" id="ARBA00023125"/>
    </source>
</evidence>
<dbReference type="AlphaFoldDB" id="A0A0J7Y5V7"/>
<dbReference type="InterPro" id="IPR010982">
    <property type="entry name" value="Lambda_DNA-bd_dom_sf"/>
</dbReference>